<accession>A0A1B0AB48</accession>
<evidence type="ECO:0000313" key="2">
    <source>
        <dbReference type="Proteomes" id="UP000092445"/>
    </source>
</evidence>
<reference evidence="1" key="2">
    <citation type="submission" date="2020-05" db="UniProtKB">
        <authorList>
            <consortium name="EnsemblMetazoa"/>
        </authorList>
    </citation>
    <scope>IDENTIFICATION</scope>
    <source>
        <strain evidence="1">IAEA</strain>
    </source>
</reference>
<proteinExistence type="predicted"/>
<dbReference type="VEuPathDB" id="VectorBase:GPAI039903"/>
<protein>
    <submittedName>
        <fullName evidence="1">Uncharacterized protein</fullName>
    </submittedName>
</protein>
<dbReference type="Proteomes" id="UP000092445">
    <property type="component" value="Unassembled WGS sequence"/>
</dbReference>
<evidence type="ECO:0000313" key="1">
    <source>
        <dbReference type="EnsemblMetazoa" id="GPAI039903-PA"/>
    </source>
</evidence>
<keyword evidence="2" id="KW-1185">Reference proteome</keyword>
<organism evidence="1 2">
    <name type="scientific">Glossina pallidipes</name>
    <name type="common">Tsetse fly</name>
    <dbReference type="NCBI Taxonomy" id="7398"/>
    <lineage>
        <taxon>Eukaryota</taxon>
        <taxon>Metazoa</taxon>
        <taxon>Ecdysozoa</taxon>
        <taxon>Arthropoda</taxon>
        <taxon>Hexapoda</taxon>
        <taxon>Insecta</taxon>
        <taxon>Pterygota</taxon>
        <taxon>Neoptera</taxon>
        <taxon>Endopterygota</taxon>
        <taxon>Diptera</taxon>
        <taxon>Brachycera</taxon>
        <taxon>Muscomorpha</taxon>
        <taxon>Hippoboscoidea</taxon>
        <taxon>Glossinidae</taxon>
        <taxon>Glossina</taxon>
    </lineage>
</organism>
<name>A0A1B0AB48_GLOPL</name>
<dbReference type="AlphaFoldDB" id="A0A1B0AB48"/>
<dbReference type="EnsemblMetazoa" id="GPAI039903-RA">
    <property type="protein sequence ID" value="GPAI039903-PA"/>
    <property type="gene ID" value="GPAI039903"/>
</dbReference>
<reference evidence="2" key="1">
    <citation type="submission" date="2014-03" db="EMBL/GenBank/DDBJ databases">
        <authorList>
            <person name="Aksoy S."/>
            <person name="Warren W."/>
            <person name="Wilson R.K."/>
        </authorList>
    </citation>
    <scope>NUCLEOTIDE SEQUENCE [LARGE SCALE GENOMIC DNA]</scope>
    <source>
        <strain evidence="2">IAEA</strain>
    </source>
</reference>
<sequence>MFNRAPVYPSRYRACASPAAHKSSANSSLLASVAIGISLARVITAVVLTEIQMATTLSKSIKCSVTRYSCSPASCCDLKRLIPGDMGKFPKNVLASLSKLPPNFNLRHTSNVHPLALVPVCLNIYEHMSLLSRKVKPVGFGVSTPLLISILSQGGSIKMFRDRSVHYTANRRLAAIKVCIKPLNVARNNS</sequence>